<name>A0ABW3N7U7_9FLAO</name>
<evidence type="ECO:0000259" key="1">
    <source>
        <dbReference type="Pfam" id="PF09537"/>
    </source>
</evidence>
<dbReference type="Pfam" id="PF09537">
    <property type="entry name" value="DUF2383"/>
    <property type="match status" value="1"/>
</dbReference>
<reference evidence="3" key="1">
    <citation type="journal article" date="2019" name="Int. J. Syst. Evol. Microbiol.">
        <title>The Global Catalogue of Microorganisms (GCM) 10K type strain sequencing project: providing services to taxonomists for standard genome sequencing and annotation.</title>
        <authorList>
            <consortium name="The Broad Institute Genomics Platform"/>
            <consortium name="The Broad Institute Genome Sequencing Center for Infectious Disease"/>
            <person name="Wu L."/>
            <person name="Ma J."/>
        </authorList>
    </citation>
    <scope>NUCLEOTIDE SEQUENCE [LARGE SCALE GENOMIC DNA]</scope>
    <source>
        <strain evidence="3">CCUG 62215</strain>
    </source>
</reference>
<dbReference type="NCBIfam" id="TIGR02284">
    <property type="entry name" value="PA2169 family four-helix-bundle protein"/>
    <property type="match status" value="1"/>
</dbReference>
<gene>
    <name evidence="2" type="ORF">ACFQ1Q_05460</name>
</gene>
<dbReference type="PIRSF" id="PIRSF029477">
    <property type="entry name" value="UCP029477"/>
    <property type="match status" value="1"/>
</dbReference>
<proteinExistence type="predicted"/>
<feature type="domain" description="DUF2383" evidence="1">
    <location>
        <begin position="8"/>
        <end position="117"/>
    </location>
</feature>
<keyword evidence="3" id="KW-1185">Reference proteome</keyword>
<accession>A0ABW3N7U7</accession>
<evidence type="ECO:0000313" key="2">
    <source>
        <dbReference type="EMBL" id="MFD1062685.1"/>
    </source>
</evidence>
<dbReference type="EMBL" id="JBHTJL010000009">
    <property type="protein sequence ID" value="MFD1062685.1"/>
    <property type="molecule type" value="Genomic_DNA"/>
</dbReference>
<dbReference type="SUPFAM" id="SSF47240">
    <property type="entry name" value="Ferritin-like"/>
    <property type="match status" value="1"/>
</dbReference>
<protein>
    <submittedName>
        <fullName evidence="2">PA2169 family four-helix-bundle protein</fullName>
    </submittedName>
</protein>
<organism evidence="2 3">
    <name type="scientific">Winogradskyella litorisediminis</name>
    <dbReference type="NCBI Taxonomy" id="1156618"/>
    <lineage>
        <taxon>Bacteria</taxon>
        <taxon>Pseudomonadati</taxon>
        <taxon>Bacteroidota</taxon>
        <taxon>Flavobacteriia</taxon>
        <taxon>Flavobacteriales</taxon>
        <taxon>Flavobacteriaceae</taxon>
        <taxon>Winogradskyella</taxon>
    </lineage>
</organism>
<dbReference type="InterPro" id="IPR011971">
    <property type="entry name" value="CHP02284"/>
</dbReference>
<comment type="caution">
    <text evidence="2">The sequence shown here is derived from an EMBL/GenBank/DDBJ whole genome shotgun (WGS) entry which is preliminary data.</text>
</comment>
<dbReference type="Proteomes" id="UP001597013">
    <property type="component" value="Unassembled WGS sequence"/>
</dbReference>
<dbReference type="InterPro" id="IPR009078">
    <property type="entry name" value="Ferritin-like_SF"/>
</dbReference>
<dbReference type="Gene3D" id="1.20.1260.10">
    <property type="match status" value="1"/>
</dbReference>
<dbReference type="InterPro" id="IPR016920">
    <property type="entry name" value="UCP029477"/>
</dbReference>
<evidence type="ECO:0000313" key="3">
    <source>
        <dbReference type="Proteomes" id="UP001597013"/>
    </source>
</evidence>
<dbReference type="RefSeq" id="WP_386128772.1">
    <property type="nucleotide sequence ID" value="NZ_JBHTJL010000009.1"/>
</dbReference>
<dbReference type="InterPro" id="IPR019052">
    <property type="entry name" value="DUF2383"/>
</dbReference>
<dbReference type="InterPro" id="IPR012347">
    <property type="entry name" value="Ferritin-like"/>
</dbReference>
<sequence>MSNYTEEVGNKLNGLLERTYDAEKGYKKAAENVNHSALKTFFKAKAQQRYDFGHQLKSEIKSFNQEVDKGGSLKGAAHRAWMDTKALFSTDNSEAMLEEAIRGEKSAVSEYNDVLNETTLPTSTKSLLKSQKNVIENELNRIKTLEDLA</sequence>